<keyword evidence="2" id="KW-1185">Reference proteome</keyword>
<organism evidence="1 2">
    <name type="scientific">Phototrophicus methaneseepsis</name>
    <dbReference type="NCBI Taxonomy" id="2710758"/>
    <lineage>
        <taxon>Bacteria</taxon>
        <taxon>Bacillati</taxon>
        <taxon>Chloroflexota</taxon>
        <taxon>Candidatus Thermofontia</taxon>
        <taxon>Phototrophicales</taxon>
        <taxon>Phototrophicaceae</taxon>
        <taxon>Phototrophicus</taxon>
    </lineage>
</organism>
<dbReference type="AlphaFoldDB" id="A0A7S8E9H7"/>
<dbReference type="Proteomes" id="UP000594468">
    <property type="component" value="Chromosome"/>
</dbReference>
<evidence type="ECO:0000313" key="1">
    <source>
        <dbReference type="EMBL" id="QPC82714.1"/>
    </source>
</evidence>
<dbReference type="EMBL" id="CP062983">
    <property type="protein sequence ID" value="QPC82714.1"/>
    <property type="molecule type" value="Genomic_DNA"/>
</dbReference>
<accession>A0A7S8E9H7</accession>
<evidence type="ECO:0000313" key="2">
    <source>
        <dbReference type="Proteomes" id="UP000594468"/>
    </source>
</evidence>
<gene>
    <name evidence="1" type="ORF">G4Y79_24020</name>
</gene>
<proteinExistence type="predicted"/>
<reference evidence="1 2" key="1">
    <citation type="submission" date="2020-02" db="EMBL/GenBank/DDBJ databases">
        <authorList>
            <person name="Zheng R.K."/>
            <person name="Sun C.M."/>
        </authorList>
    </citation>
    <scope>NUCLEOTIDE SEQUENCE [LARGE SCALE GENOMIC DNA]</scope>
    <source>
        <strain evidence="2">rifampicinis</strain>
    </source>
</reference>
<name>A0A7S8E9H7_9CHLR</name>
<sequence length="68" mass="7533">MSQLKHLIRRTVQEAVAEVIIEFSVAAEADAQITYEAEMVDYLRSILQSSQVTQESKAVSAPATHLDD</sequence>
<dbReference type="KEGG" id="pmet:G4Y79_24020"/>
<protein>
    <submittedName>
        <fullName evidence="1">Uncharacterized protein</fullName>
    </submittedName>
</protein>